<keyword evidence="2" id="KW-0812">Transmembrane</keyword>
<feature type="transmembrane region" description="Helical" evidence="2">
    <location>
        <begin position="74"/>
        <end position="94"/>
    </location>
</feature>
<feature type="transmembrane region" description="Helical" evidence="2">
    <location>
        <begin position="158"/>
        <end position="186"/>
    </location>
</feature>
<feature type="transmembrane region" description="Helical" evidence="2">
    <location>
        <begin position="106"/>
        <end position="126"/>
    </location>
</feature>
<proteinExistence type="predicted"/>
<feature type="compositionally biased region" description="Polar residues" evidence="1">
    <location>
        <begin position="1"/>
        <end position="10"/>
    </location>
</feature>
<dbReference type="Proteomes" id="UP000782241">
    <property type="component" value="Unassembled WGS sequence"/>
</dbReference>
<keyword evidence="2" id="KW-0472">Membrane</keyword>
<accession>A0A9P7H6Q9</accession>
<gene>
    <name evidence="3" type="ORF">KAF25_001140</name>
</gene>
<evidence type="ECO:0000256" key="1">
    <source>
        <dbReference type="SAM" id="MobiDB-lite"/>
    </source>
</evidence>
<feature type="compositionally biased region" description="Basic and acidic residues" evidence="1">
    <location>
        <begin position="211"/>
        <end position="228"/>
    </location>
</feature>
<comment type="caution">
    <text evidence="3">The sequence shown here is derived from an EMBL/GenBank/DDBJ whole genome shotgun (WGS) entry which is preliminary data.</text>
</comment>
<protein>
    <submittedName>
        <fullName evidence="3">Uncharacterized protein</fullName>
    </submittedName>
</protein>
<sequence>MAAKNQSSQAYEPLPREDPSAALLSPSERDNSEDGQTPMFRFTFSPTLIVRLLTVPLIITDIVFLCMPRYSPGAAAVFAIFAIFSLFWHAYRVFNCFLPGRKSNQFDFKIGSFFCMFGTTAPGSGVSKRTVSCLVSAVDFSIGLLFIGPSVLSVRTGIWYYNSSILIGLSIAIVVLQSAIALFNLFSAFRKIKISVYMGEEENGRIQLSEEQFRDEMSEPRDSMSSEV</sequence>
<evidence type="ECO:0000313" key="4">
    <source>
        <dbReference type="Proteomes" id="UP000782241"/>
    </source>
</evidence>
<evidence type="ECO:0000313" key="3">
    <source>
        <dbReference type="EMBL" id="KAG5663204.1"/>
    </source>
</evidence>
<dbReference type="AlphaFoldDB" id="A0A9P7H6Q9"/>
<feature type="transmembrane region" description="Helical" evidence="2">
    <location>
        <begin position="133"/>
        <end position="152"/>
    </location>
</feature>
<feature type="region of interest" description="Disordered" evidence="1">
    <location>
        <begin position="1"/>
        <end position="37"/>
    </location>
</feature>
<keyword evidence="2" id="KW-1133">Transmembrane helix</keyword>
<name>A0A9P7H6Q9_9HYPO</name>
<keyword evidence="4" id="KW-1185">Reference proteome</keyword>
<evidence type="ECO:0000256" key="2">
    <source>
        <dbReference type="SAM" id="Phobius"/>
    </source>
</evidence>
<dbReference type="EMBL" id="JAGPUO010000004">
    <property type="protein sequence ID" value="KAG5663204.1"/>
    <property type="molecule type" value="Genomic_DNA"/>
</dbReference>
<organism evidence="3 4">
    <name type="scientific">Fusarium avenaceum</name>
    <dbReference type="NCBI Taxonomy" id="40199"/>
    <lineage>
        <taxon>Eukaryota</taxon>
        <taxon>Fungi</taxon>
        <taxon>Dikarya</taxon>
        <taxon>Ascomycota</taxon>
        <taxon>Pezizomycotina</taxon>
        <taxon>Sordariomycetes</taxon>
        <taxon>Hypocreomycetidae</taxon>
        <taxon>Hypocreales</taxon>
        <taxon>Nectriaceae</taxon>
        <taxon>Fusarium</taxon>
        <taxon>Fusarium tricinctum species complex</taxon>
    </lineage>
</organism>
<feature type="region of interest" description="Disordered" evidence="1">
    <location>
        <begin position="209"/>
        <end position="228"/>
    </location>
</feature>
<feature type="transmembrane region" description="Helical" evidence="2">
    <location>
        <begin position="48"/>
        <end position="67"/>
    </location>
</feature>
<reference evidence="3" key="1">
    <citation type="submission" date="2021-04" db="EMBL/GenBank/DDBJ databases">
        <title>Draft genome of Fusarium avenaceum strain F156N33, isolated from an atmospheric sample in Virginia.</title>
        <authorList>
            <person name="Yang S."/>
            <person name="Vinatzer B.A."/>
            <person name="Coleman J."/>
        </authorList>
    </citation>
    <scope>NUCLEOTIDE SEQUENCE</scope>
    <source>
        <strain evidence="3">F156N33</strain>
    </source>
</reference>